<sequence>MKKIQEKIKKLCKENDMESPAEHRVLDTMSELGEVAKEILQMSNYGRKPIEYKDELKSELGDVLYSLITIANTFDIDLEEALHQVLEKYENRLKKGSPGSEND</sequence>
<dbReference type="InterPro" id="IPR004518">
    <property type="entry name" value="MazG-like_dom"/>
</dbReference>
<dbReference type="InterPro" id="IPR047046">
    <property type="entry name" value="YpjD/YvdC"/>
</dbReference>
<feature type="domain" description="NTP pyrophosphohydrolase MazG-like" evidence="1">
    <location>
        <begin position="28"/>
        <end position="95"/>
    </location>
</feature>
<dbReference type="Pfam" id="PF03819">
    <property type="entry name" value="MazG"/>
    <property type="match status" value="1"/>
</dbReference>
<name>A0A382FBY1_9ZZZZ</name>
<dbReference type="AlphaFoldDB" id="A0A382FBY1"/>
<evidence type="ECO:0000313" key="2">
    <source>
        <dbReference type="EMBL" id="SVB60618.1"/>
    </source>
</evidence>
<reference evidence="2" key="1">
    <citation type="submission" date="2018-05" db="EMBL/GenBank/DDBJ databases">
        <authorList>
            <person name="Lanie J.A."/>
            <person name="Ng W.-L."/>
            <person name="Kazmierczak K.M."/>
            <person name="Andrzejewski T.M."/>
            <person name="Davidsen T.M."/>
            <person name="Wayne K.J."/>
            <person name="Tettelin H."/>
            <person name="Glass J.I."/>
            <person name="Rusch D."/>
            <person name="Podicherti R."/>
            <person name="Tsui H.-C.T."/>
            <person name="Winkler M.E."/>
        </authorList>
    </citation>
    <scope>NUCLEOTIDE SEQUENCE</scope>
</reference>
<dbReference type="SUPFAM" id="SSF101386">
    <property type="entry name" value="all-alpha NTP pyrophosphatases"/>
    <property type="match status" value="1"/>
</dbReference>
<gene>
    <name evidence="2" type="ORF">METZ01_LOCUS213472</name>
</gene>
<dbReference type="EMBL" id="UINC01049175">
    <property type="protein sequence ID" value="SVB60618.1"/>
    <property type="molecule type" value="Genomic_DNA"/>
</dbReference>
<dbReference type="PANTHER" id="PTHR42692:SF2">
    <property type="entry name" value="IG HYPOTHETICAL 16995"/>
    <property type="match status" value="1"/>
</dbReference>
<protein>
    <recommendedName>
        <fullName evidence="1">NTP pyrophosphohydrolase MazG-like domain-containing protein</fullName>
    </recommendedName>
</protein>
<evidence type="ECO:0000259" key="1">
    <source>
        <dbReference type="Pfam" id="PF03819"/>
    </source>
</evidence>
<accession>A0A382FBY1</accession>
<dbReference type="PANTHER" id="PTHR42692">
    <property type="entry name" value="NUCLEOTIDE PYROPHOSPHOHYDROLASE"/>
    <property type="match status" value="1"/>
</dbReference>
<dbReference type="Gene3D" id="1.10.287.1080">
    <property type="entry name" value="MazG-like"/>
    <property type="match status" value="1"/>
</dbReference>
<proteinExistence type="predicted"/>
<organism evidence="2">
    <name type="scientific">marine metagenome</name>
    <dbReference type="NCBI Taxonomy" id="408172"/>
    <lineage>
        <taxon>unclassified sequences</taxon>
        <taxon>metagenomes</taxon>
        <taxon>ecological metagenomes</taxon>
    </lineage>
</organism>